<reference evidence="2" key="1">
    <citation type="submission" date="2020-07" db="EMBL/GenBank/DDBJ databases">
        <title>Persistence and transmission of plasmid-borne blaNDM genes carried by diverse species of Enterobacterium in a Chinese goose farm.</title>
        <authorList>
            <person name="Fang L.-X."/>
            <person name="Cen D.-J."/>
        </authorList>
    </citation>
    <scope>NUCLEOTIDE SEQUENCE</scope>
    <source>
        <strain evidence="2">M2</strain>
        <plasmid evidence="2">pM2-1</plasmid>
    </source>
</reference>
<name>A0A899NNJ7_PROST</name>
<evidence type="ECO:0008006" key="3">
    <source>
        <dbReference type="Google" id="ProtNLM"/>
    </source>
</evidence>
<dbReference type="AlphaFoldDB" id="A0A899NNJ7"/>
<feature type="region of interest" description="Disordered" evidence="1">
    <location>
        <begin position="1"/>
        <end position="33"/>
    </location>
</feature>
<gene>
    <name evidence="2" type="ORF">EKPLLCFL_00325</name>
</gene>
<feature type="compositionally biased region" description="Basic and acidic residues" evidence="1">
    <location>
        <begin position="1"/>
        <end position="16"/>
    </location>
</feature>
<proteinExistence type="predicted"/>
<dbReference type="InterPro" id="IPR009414">
    <property type="entry name" value="DUF1064"/>
</dbReference>
<organism evidence="2">
    <name type="scientific">Providencia stuartii</name>
    <dbReference type="NCBI Taxonomy" id="588"/>
    <lineage>
        <taxon>Bacteria</taxon>
        <taxon>Pseudomonadati</taxon>
        <taxon>Pseudomonadota</taxon>
        <taxon>Gammaproteobacteria</taxon>
        <taxon>Enterobacterales</taxon>
        <taxon>Morganellaceae</taxon>
        <taxon>Providencia</taxon>
    </lineage>
</organism>
<accession>A0A899NNJ7</accession>
<dbReference type="Pfam" id="PF06356">
    <property type="entry name" value="DUF1064"/>
    <property type="match status" value="1"/>
</dbReference>
<keyword evidence="2" id="KW-0614">Plasmid</keyword>
<sequence>MLRWTEEQQREYEQRMGRSASSKSVPKKDVQPVTPIQQSLESAPAELTAKLRTQALGRLRTGTMNKTEARYAEHLKWRMHAGEVAWFKFESIKLRLADKTTYTADFFVMLTSGDLEVHEVKGHWEEDARVKIKLAAEHYPFRFLAVKWLKDEGGWNFEDFSPWYNKENP</sequence>
<dbReference type="Gene3D" id="3.40.91.30">
    <property type="match status" value="1"/>
</dbReference>
<evidence type="ECO:0000256" key="1">
    <source>
        <dbReference type="SAM" id="MobiDB-lite"/>
    </source>
</evidence>
<dbReference type="EMBL" id="MT813046">
    <property type="protein sequence ID" value="QSM62560.1"/>
    <property type="molecule type" value="Genomic_DNA"/>
</dbReference>
<evidence type="ECO:0000313" key="2">
    <source>
        <dbReference type="EMBL" id="QSM62560.1"/>
    </source>
</evidence>
<geneLocation type="plasmid" evidence="2">
    <name>pM2-1</name>
</geneLocation>
<protein>
    <recommendedName>
        <fullName evidence="3">DUF1064 domain-containing protein</fullName>
    </recommendedName>
</protein>